<reference evidence="5" key="1">
    <citation type="journal article" date="2019" name="Int. J. Syst. Evol. Microbiol.">
        <title>The Global Catalogue of Microorganisms (GCM) 10K type strain sequencing project: providing services to taxonomists for standard genome sequencing and annotation.</title>
        <authorList>
            <consortium name="The Broad Institute Genomics Platform"/>
            <consortium name="The Broad Institute Genome Sequencing Center for Infectious Disease"/>
            <person name="Wu L."/>
            <person name="Ma J."/>
        </authorList>
    </citation>
    <scope>NUCLEOTIDE SEQUENCE [LARGE SCALE GENOMIC DNA]</scope>
    <source>
        <strain evidence="5">CGMCC 1.19062</strain>
    </source>
</reference>
<dbReference type="InterPro" id="IPR003488">
    <property type="entry name" value="DprA"/>
</dbReference>
<accession>A0ABW5DX66</accession>
<dbReference type="Proteomes" id="UP001597295">
    <property type="component" value="Unassembled WGS sequence"/>
</dbReference>
<gene>
    <name evidence="4" type="primary">dprA</name>
    <name evidence="4" type="ORF">ACFSM5_16670</name>
</gene>
<name>A0ABW5DX66_9PROT</name>
<dbReference type="Gene3D" id="1.10.10.10">
    <property type="entry name" value="Winged helix-like DNA-binding domain superfamily/Winged helix DNA-binding domain"/>
    <property type="match status" value="1"/>
</dbReference>
<protein>
    <submittedName>
        <fullName evidence="4">DNA-processing protein DprA</fullName>
    </submittedName>
</protein>
<dbReference type="InterPro" id="IPR036388">
    <property type="entry name" value="WH-like_DNA-bd_sf"/>
</dbReference>
<dbReference type="PANTHER" id="PTHR43022">
    <property type="entry name" value="PROTEIN SMF"/>
    <property type="match status" value="1"/>
</dbReference>
<dbReference type="NCBIfam" id="TIGR00732">
    <property type="entry name" value="dprA"/>
    <property type="match status" value="1"/>
</dbReference>
<evidence type="ECO:0000259" key="3">
    <source>
        <dbReference type="Pfam" id="PF17782"/>
    </source>
</evidence>
<proteinExistence type="inferred from homology"/>
<comment type="similarity">
    <text evidence="1">Belongs to the DprA/Smf family.</text>
</comment>
<evidence type="ECO:0000313" key="5">
    <source>
        <dbReference type="Proteomes" id="UP001597295"/>
    </source>
</evidence>
<dbReference type="Pfam" id="PF21102">
    <property type="entry name" value="DprA_N"/>
    <property type="match status" value="1"/>
</dbReference>
<evidence type="ECO:0000256" key="1">
    <source>
        <dbReference type="ARBA" id="ARBA00006525"/>
    </source>
</evidence>
<feature type="domain" description="Smf/DprA SLOG" evidence="2">
    <location>
        <begin position="83"/>
        <end position="286"/>
    </location>
</feature>
<evidence type="ECO:0000259" key="2">
    <source>
        <dbReference type="Pfam" id="PF02481"/>
    </source>
</evidence>
<dbReference type="InterPro" id="IPR057666">
    <property type="entry name" value="DrpA_SLOG"/>
</dbReference>
<feature type="domain" description="DprA winged helix" evidence="3">
    <location>
        <begin position="310"/>
        <end position="367"/>
    </location>
</feature>
<dbReference type="PANTHER" id="PTHR43022:SF1">
    <property type="entry name" value="PROTEIN SMF"/>
    <property type="match status" value="1"/>
</dbReference>
<dbReference type="Gene3D" id="3.40.50.450">
    <property type="match status" value="1"/>
</dbReference>
<dbReference type="InterPro" id="IPR041614">
    <property type="entry name" value="DprA_WH"/>
</dbReference>
<comment type="caution">
    <text evidence="4">The sequence shown here is derived from an EMBL/GenBank/DDBJ whole genome shotgun (WGS) entry which is preliminary data.</text>
</comment>
<organism evidence="4 5">
    <name type="scientific">Lacibacterium aquatile</name>
    <dbReference type="NCBI Taxonomy" id="1168082"/>
    <lineage>
        <taxon>Bacteria</taxon>
        <taxon>Pseudomonadati</taxon>
        <taxon>Pseudomonadota</taxon>
        <taxon>Alphaproteobacteria</taxon>
        <taxon>Rhodospirillales</taxon>
        <taxon>Rhodospirillaceae</taxon>
    </lineage>
</organism>
<sequence>MSRKKLSTTERLAALRLIRTDSIGPITFHQLLARFGSAEAALKAVPDLAKRGGRAKPLILASVATAEKEIAAVGATGAGLVGWCEPGYPALLAKLEDAPPFLSIAGDPAKADMPMVALVGARNASLNARKLAEKLAKDLAEAGMVVASGLARGIDQAAHIGALPVNGMTAAVIAGGIDTIYPPEHGDLQRAIGTDGLLIAEMPPGTQPQARHFPRRNRIISGMSLGTVIVEAALGSGSLITAKFAAEQGREVMAIPGSPLDPRCKGGNSLLKDGAALVEDAADILAILSPFAHRVGEPPTPNFDGPPPVDPDDVTLAAARKTLLQLLGPAPVTVDELVRRCQFSPAVIQTVLLELDLAGRLERQPGGGVALLLA</sequence>
<dbReference type="SUPFAM" id="SSF102405">
    <property type="entry name" value="MCP/YpsA-like"/>
    <property type="match status" value="1"/>
</dbReference>
<dbReference type="RefSeq" id="WP_379877632.1">
    <property type="nucleotide sequence ID" value="NZ_JBHUIP010000013.1"/>
</dbReference>
<keyword evidence="5" id="KW-1185">Reference proteome</keyword>
<evidence type="ECO:0000313" key="4">
    <source>
        <dbReference type="EMBL" id="MFD2264541.1"/>
    </source>
</evidence>
<dbReference type="EMBL" id="JBHUIP010000013">
    <property type="protein sequence ID" value="MFD2264541.1"/>
    <property type="molecule type" value="Genomic_DNA"/>
</dbReference>
<dbReference type="Pfam" id="PF17782">
    <property type="entry name" value="WHD_DprA"/>
    <property type="match status" value="1"/>
</dbReference>
<dbReference type="Pfam" id="PF02481">
    <property type="entry name" value="DNA_processg_A"/>
    <property type="match status" value="1"/>
</dbReference>